<organism evidence="1 2">
    <name type="scientific">Dreissena polymorpha</name>
    <name type="common">Zebra mussel</name>
    <name type="synonym">Mytilus polymorpha</name>
    <dbReference type="NCBI Taxonomy" id="45954"/>
    <lineage>
        <taxon>Eukaryota</taxon>
        <taxon>Metazoa</taxon>
        <taxon>Spiralia</taxon>
        <taxon>Lophotrochozoa</taxon>
        <taxon>Mollusca</taxon>
        <taxon>Bivalvia</taxon>
        <taxon>Autobranchia</taxon>
        <taxon>Heteroconchia</taxon>
        <taxon>Euheterodonta</taxon>
        <taxon>Imparidentia</taxon>
        <taxon>Neoheterodontei</taxon>
        <taxon>Myida</taxon>
        <taxon>Dreissenoidea</taxon>
        <taxon>Dreissenidae</taxon>
        <taxon>Dreissena</taxon>
    </lineage>
</organism>
<dbReference type="AlphaFoldDB" id="A0A9D4KJ88"/>
<name>A0A9D4KJ88_DREPO</name>
<evidence type="ECO:0000313" key="2">
    <source>
        <dbReference type="Proteomes" id="UP000828390"/>
    </source>
</evidence>
<keyword evidence="2" id="KW-1185">Reference proteome</keyword>
<accession>A0A9D4KJ88</accession>
<protein>
    <submittedName>
        <fullName evidence="1">Uncharacterized protein</fullName>
    </submittedName>
</protein>
<evidence type="ECO:0000313" key="1">
    <source>
        <dbReference type="EMBL" id="KAH3840636.1"/>
    </source>
</evidence>
<reference evidence="1" key="2">
    <citation type="submission" date="2020-11" db="EMBL/GenBank/DDBJ databases">
        <authorList>
            <person name="McCartney M.A."/>
            <person name="Auch B."/>
            <person name="Kono T."/>
            <person name="Mallez S."/>
            <person name="Becker A."/>
            <person name="Gohl D.M."/>
            <person name="Silverstein K.A.T."/>
            <person name="Koren S."/>
            <person name="Bechman K.B."/>
            <person name="Herman A."/>
            <person name="Abrahante J.E."/>
            <person name="Garbe J."/>
        </authorList>
    </citation>
    <scope>NUCLEOTIDE SEQUENCE</scope>
    <source>
        <strain evidence="1">Duluth1</strain>
        <tissue evidence="1">Whole animal</tissue>
    </source>
</reference>
<proteinExistence type="predicted"/>
<reference evidence="1" key="1">
    <citation type="journal article" date="2019" name="bioRxiv">
        <title>The Genome of the Zebra Mussel, Dreissena polymorpha: A Resource for Invasive Species Research.</title>
        <authorList>
            <person name="McCartney M.A."/>
            <person name="Auch B."/>
            <person name="Kono T."/>
            <person name="Mallez S."/>
            <person name="Zhang Y."/>
            <person name="Obille A."/>
            <person name="Becker A."/>
            <person name="Abrahante J.E."/>
            <person name="Garbe J."/>
            <person name="Badalamenti J.P."/>
            <person name="Herman A."/>
            <person name="Mangelson H."/>
            <person name="Liachko I."/>
            <person name="Sullivan S."/>
            <person name="Sone E.D."/>
            <person name="Koren S."/>
            <person name="Silverstein K.A.T."/>
            <person name="Beckman K.B."/>
            <person name="Gohl D.M."/>
        </authorList>
    </citation>
    <scope>NUCLEOTIDE SEQUENCE</scope>
    <source>
        <strain evidence="1">Duluth1</strain>
        <tissue evidence="1">Whole animal</tissue>
    </source>
</reference>
<gene>
    <name evidence="1" type="ORF">DPMN_114089</name>
</gene>
<dbReference type="Proteomes" id="UP000828390">
    <property type="component" value="Unassembled WGS sequence"/>
</dbReference>
<sequence>MRKSIRRHLRSKACIQCSVLVSQLYNMRETTTALWGSGWSCLSKTAKLGNYCGLTPRQFSFGPQYWYYPKTGLLPCWSLHSTSRRPLSSLLSFVLFTIIRADLHPV</sequence>
<comment type="caution">
    <text evidence="1">The sequence shown here is derived from an EMBL/GenBank/DDBJ whole genome shotgun (WGS) entry which is preliminary data.</text>
</comment>
<dbReference type="EMBL" id="JAIWYP010000004">
    <property type="protein sequence ID" value="KAH3840636.1"/>
    <property type="molecule type" value="Genomic_DNA"/>
</dbReference>